<evidence type="ECO:0000313" key="3">
    <source>
        <dbReference type="Proteomes" id="UP000198406"/>
    </source>
</evidence>
<dbReference type="InParanoid" id="A0A1Z5JS84"/>
<reference evidence="2 3" key="1">
    <citation type="journal article" date="2015" name="Plant Cell">
        <title>Oil accumulation by the oleaginous diatom Fistulifera solaris as revealed by the genome and transcriptome.</title>
        <authorList>
            <person name="Tanaka T."/>
            <person name="Maeda Y."/>
            <person name="Veluchamy A."/>
            <person name="Tanaka M."/>
            <person name="Abida H."/>
            <person name="Marechal E."/>
            <person name="Bowler C."/>
            <person name="Muto M."/>
            <person name="Sunaga Y."/>
            <person name="Tanaka M."/>
            <person name="Yoshino T."/>
            <person name="Taniguchi T."/>
            <person name="Fukuda Y."/>
            <person name="Nemoto M."/>
            <person name="Matsumoto M."/>
            <person name="Wong P.S."/>
            <person name="Aburatani S."/>
            <person name="Fujibuchi W."/>
        </authorList>
    </citation>
    <scope>NUCLEOTIDE SEQUENCE [LARGE SCALE GENOMIC DNA]</scope>
    <source>
        <strain evidence="2 3">JPCC DA0580</strain>
    </source>
</reference>
<comment type="caution">
    <text evidence="2">The sequence shown here is derived from an EMBL/GenBank/DDBJ whole genome shotgun (WGS) entry which is preliminary data.</text>
</comment>
<feature type="transmembrane region" description="Helical" evidence="1">
    <location>
        <begin position="85"/>
        <end position="107"/>
    </location>
</feature>
<dbReference type="Proteomes" id="UP000198406">
    <property type="component" value="Unassembled WGS sequence"/>
</dbReference>
<dbReference type="SUPFAM" id="SSF53474">
    <property type="entry name" value="alpha/beta-Hydrolases"/>
    <property type="match status" value="1"/>
</dbReference>
<dbReference type="Gene3D" id="3.40.50.1820">
    <property type="entry name" value="alpha/beta hydrolase"/>
    <property type="match status" value="1"/>
</dbReference>
<proteinExistence type="predicted"/>
<gene>
    <name evidence="2" type="ORF">FisN_5Hu258</name>
</gene>
<evidence type="ECO:0000256" key="1">
    <source>
        <dbReference type="SAM" id="Phobius"/>
    </source>
</evidence>
<dbReference type="AlphaFoldDB" id="A0A1Z5JS84"/>
<feature type="transmembrane region" description="Helical" evidence="1">
    <location>
        <begin position="169"/>
        <end position="190"/>
    </location>
</feature>
<name>A0A1Z5JS84_FISSO</name>
<dbReference type="EMBL" id="BDSP01000111">
    <property type="protein sequence ID" value="GAX16885.1"/>
    <property type="molecule type" value="Genomic_DNA"/>
</dbReference>
<dbReference type="InterPro" id="IPR029058">
    <property type="entry name" value="AB_hydrolase_fold"/>
</dbReference>
<organism evidence="2 3">
    <name type="scientific">Fistulifera solaris</name>
    <name type="common">Oleaginous diatom</name>
    <dbReference type="NCBI Taxonomy" id="1519565"/>
    <lineage>
        <taxon>Eukaryota</taxon>
        <taxon>Sar</taxon>
        <taxon>Stramenopiles</taxon>
        <taxon>Ochrophyta</taxon>
        <taxon>Bacillariophyta</taxon>
        <taxon>Bacillariophyceae</taxon>
        <taxon>Bacillariophycidae</taxon>
        <taxon>Naviculales</taxon>
        <taxon>Naviculaceae</taxon>
        <taxon>Fistulifera</taxon>
    </lineage>
</organism>
<accession>A0A1Z5JS84</accession>
<feature type="transmembrane region" description="Helical" evidence="1">
    <location>
        <begin position="119"/>
        <end position="139"/>
    </location>
</feature>
<feature type="transmembrane region" description="Helical" evidence="1">
    <location>
        <begin position="228"/>
        <end position="250"/>
    </location>
</feature>
<keyword evidence="1" id="KW-0472">Membrane</keyword>
<keyword evidence="1" id="KW-1133">Transmembrane helix</keyword>
<protein>
    <submittedName>
        <fullName evidence="2">Uncharacterized protein</fullName>
    </submittedName>
</protein>
<sequence>MPLAYKEIRQIDREEELDGHQTSIGSLEGASSPLEIENDETYYDFAEQALTWKDPWFFTAPLILLLELPLLSGNALVFYHLTGRVWAATLPILHLLLAFLSIRCSVVDAPNREINSTRLVISLSLLADILLAGFLYPFLYHTIKEAFFIEPDGTDVIEWSNYKRLFEVFAFNSWVFFILRTIVAAIGCLARLQIERPYLVVQCIKPPICSLPSEKEYRMRSSVQRISFAGIIIATFFSSWCIFSVAVHFLPPFSLRQNAYANEFCDPIDETECILPFPSFFHLRPDETSETGWRVNLQEASLPLLRGGISMHAEFYNELDGFSTMGPILFYIDGLKEAHEAGAKQLKGQREIAKSVTQESVTFLVDVKAAALVPHSAEIDYLDPKHPMVLLFPARPLKHNTHYAVAVVNATNGKGDLLARSSAMEDLFKEKPRKEPNGSNIPDQGRMYRYRSEVIPALQRAAVWLNLSDNPAELQLLFDFPTISETSQLSPARAVRDGTIATISKNRDWKWSEHVRTNRIEEYNCDEPENVLARTVHAEMDVPWFLQHFGPGRREAFLDPHALDEGRTSSLGIAKFLIHIPCSARSAALGHNQSRPIRSFMEYGHGLFFSRSEASDDFLLRMAHDEGYVIMAMDWRGMSVFDLLVVIKTLISKPSQFQSVRDNLIQGYANKIALQHFARNGMTAMDWFDFAGSDAVLRSVPFVDDESLSFVFYGISQGGILGAGYCSLAGTTALIDRAILGVPGTPFALIMTRSLDFQGYDKLLLMNFVTNRHVRIFLTIIQMGWDATEGAGFLAPPIREPYPRLLLQAGLGDVIVPALAAEALARAFNAILLPASPRDVYGLEHGQAASSASLGPNVTFTELLFTNDYSSLPFDNTFAVDNPIHDCVRRDKALIAQITEFINTGRIIDPCEPDNCIREKDSCWD</sequence>
<keyword evidence="1" id="KW-0812">Transmembrane</keyword>
<dbReference type="OrthoDB" id="189551at2759"/>
<keyword evidence="3" id="KW-1185">Reference proteome</keyword>
<feature type="transmembrane region" description="Helical" evidence="1">
    <location>
        <begin position="56"/>
        <end position="79"/>
    </location>
</feature>
<evidence type="ECO:0000313" key="2">
    <source>
        <dbReference type="EMBL" id="GAX16885.1"/>
    </source>
</evidence>